<organism evidence="2 3">
    <name type="scientific">Meloidogyne enterolobii</name>
    <name type="common">Root-knot nematode worm</name>
    <name type="synonym">Meloidogyne mayaguensis</name>
    <dbReference type="NCBI Taxonomy" id="390850"/>
    <lineage>
        <taxon>Eukaryota</taxon>
        <taxon>Metazoa</taxon>
        <taxon>Ecdysozoa</taxon>
        <taxon>Nematoda</taxon>
        <taxon>Chromadorea</taxon>
        <taxon>Rhabditida</taxon>
        <taxon>Tylenchina</taxon>
        <taxon>Tylenchomorpha</taxon>
        <taxon>Tylenchoidea</taxon>
        <taxon>Meloidogynidae</taxon>
        <taxon>Meloidogyninae</taxon>
        <taxon>Meloidogyne</taxon>
    </lineage>
</organism>
<evidence type="ECO:0000256" key="1">
    <source>
        <dbReference type="SAM" id="Phobius"/>
    </source>
</evidence>
<feature type="transmembrane region" description="Helical" evidence="1">
    <location>
        <begin position="36"/>
        <end position="54"/>
    </location>
</feature>
<dbReference type="Proteomes" id="UP000580250">
    <property type="component" value="Unassembled WGS sequence"/>
</dbReference>
<proteinExistence type="predicted"/>
<evidence type="ECO:0000313" key="2">
    <source>
        <dbReference type="EMBL" id="CAD2162706.1"/>
    </source>
</evidence>
<reference evidence="2 3" key="1">
    <citation type="submission" date="2020-08" db="EMBL/GenBank/DDBJ databases">
        <authorList>
            <person name="Koutsovoulos G."/>
            <person name="Danchin GJ E."/>
        </authorList>
    </citation>
    <scope>NUCLEOTIDE SEQUENCE [LARGE SCALE GENOMIC DNA]</scope>
</reference>
<keyword evidence="1" id="KW-1133">Transmembrane helix</keyword>
<dbReference type="AlphaFoldDB" id="A0A6V7UNX4"/>
<keyword evidence="1" id="KW-0472">Membrane</keyword>
<feature type="transmembrane region" description="Helical" evidence="1">
    <location>
        <begin position="7"/>
        <end position="24"/>
    </location>
</feature>
<dbReference type="OrthoDB" id="2133758at2759"/>
<sequence>MTSLPNAHILSIYILLIVFFYDNTNGFNAEEDRLRYSFLKLLPLLFLAFAVHYGNDSSQLKIKEDENNLITTAKISDKFSNKKHFLSAALFSAALGDFLISALPNPHLAFSVGAIALGFVTFFICLNIFQELKEFCLN</sequence>
<comment type="caution">
    <text evidence="2">The sequence shown here is derived from an EMBL/GenBank/DDBJ whole genome shotgun (WGS) entry which is preliminary data.</text>
</comment>
<gene>
    <name evidence="2" type="ORF">MENT_LOCUS15568</name>
</gene>
<accession>A0A6V7UNX4</accession>
<keyword evidence="1" id="KW-0812">Transmembrane</keyword>
<evidence type="ECO:0000313" key="3">
    <source>
        <dbReference type="Proteomes" id="UP000580250"/>
    </source>
</evidence>
<name>A0A6V7UNX4_MELEN</name>
<protein>
    <submittedName>
        <fullName evidence="2">Uncharacterized protein</fullName>
    </submittedName>
</protein>
<dbReference type="EMBL" id="CAJEWN010000093">
    <property type="protein sequence ID" value="CAD2162706.1"/>
    <property type="molecule type" value="Genomic_DNA"/>
</dbReference>
<feature type="transmembrane region" description="Helical" evidence="1">
    <location>
        <begin position="109"/>
        <end position="129"/>
    </location>
</feature>